<dbReference type="NCBIfam" id="TIGR00220">
    <property type="entry name" value="mscL"/>
    <property type="match status" value="1"/>
</dbReference>
<evidence type="ECO:0000256" key="3">
    <source>
        <dbReference type="ARBA" id="ARBA00011255"/>
    </source>
</evidence>
<dbReference type="HAMAP" id="MF_00115">
    <property type="entry name" value="MscL"/>
    <property type="match status" value="1"/>
</dbReference>
<evidence type="ECO:0000256" key="10">
    <source>
        <dbReference type="ARBA" id="ARBA00023303"/>
    </source>
</evidence>
<evidence type="ECO:0000256" key="4">
    <source>
        <dbReference type="ARBA" id="ARBA00022448"/>
    </source>
</evidence>
<evidence type="ECO:0000256" key="7">
    <source>
        <dbReference type="ARBA" id="ARBA00022989"/>
    </source>
</evidence>
<keyword evidence="10 11" id="KW-0407">Ion channel</keyword>
<comment type="subunit">
    <text evidence="3 11">Homopentamer.</text>
</comment>
<sequence length="135" mass="14514">MSIVKEFKEFAVKGNVMDMAVGIIIGVAFGKIVSSFVADVMMPPIGLLIGGVDFSNLVITLKAAEEGAEAVALRYGVFIQAVFDFVIVAFAVFIAVRALNSMRKKEAETPAAPPAPSAQEQLLMEIRDLLKQKPE</sequence>
<evidence type="ECO:0000256" key="11">
    <source>
        <dbReference type="HAMAP-Rule" id="MF_00115"/>
    </source>
</evidence>
<feature type="transmembrane region" description="Helical" evidence="11">
    <location>
        <begin position="75"/>
        <end position="96"/>
    </location>
</feature>
<accession>A0A4U6R2L0</accession>
<evidence type="ECO:0000256" key="8">
    <source>
        <dbReference type="ARBA" id="ARBA00023065"/>
    </source>
</evidence>
<dbReference type="Pfam" id="PF01741">
    <property type="entry name" value="MscL"/>
    <property type="match status" value="1"/>
</dbReference>
<evidence type="ECO:0000313" key="12">
    <source>
        <dbReference type="EMBL" id="TKV67800.1"/>
    </source>
</evidence>
<comment type="caution">
    <text evidence="12">The sequence shown here is derived from an EMBL/GenBank/DDBJ whole genome shotgun (WGS) entry which is preliminary data.</text>
</comment>
<gene>
    <name evidence="11 12" type="primary">mscL</name>
    <name evidence="12" type="ORF">FDP08_06685</name>
</gene>
<evidence type="ECO:0000256" key="6">
    <source>
        <dbReference type="ARBA" id="ARBA00022692"/>
    </source>
</evidence>
<comment type="similarity">
    <text evidence="2 11">Belongs to the MscL family.</text>
</comment>
<dbReference type="Proteomes" id="UP000308488">
    <property type="component" value="Unassembled WGS sequence"/>
</dbReference>
<keyword evidence="13" id="KW-1185">Reference proteome</keyword>
<keyword evidence="7 11" id="KW-1133">Transmembrane helix</keyword>
<dbReference type="RefSeq" id="WP_137435212.1">
    <property type="nucleotide sequence ID" value="NZ_JANRHC010000001.1"/>
</dbReference>
<dbReference type="AlphaFoldDB" id="A0A4U6R2L0"/>
<dbReference type="EMBL" id="SZYH01000001">
    <property type="protein sequence ID" value="TKV67800.1"/>
    <property type="molecule type" value="Genomic_DNA"/>
</dbReference>
<keyword evidence="4 11" id="KW-0813">Transport</keyword>
<comment type="function">
    <text evidence="11">Channel that opens in response to stretch forces in the membrane lipid bilayer. May participate in the regulation of osmotic pressure changes within the cell.</text>
</comment>
<evidence type="ECO:0000256" key="5">
    <source>
        <dbReference type="ARBA" id="ARBA00022475"/>
    </source>
</evidence>
<dbReference type="PANTHER" id="PTHR30266">
    <property type="entry name" value="MECHANOSENSITIVE CHANNEL MSCL"/>
    <property type="match status" value="1"/>
</dbReference>
<dbReference type="OrthoDB" id="9810350at2"/>
<evidence type="ECO:0000256" key="2">
    <source>
        <dbReference type="ARBA" id="ARBA00007254"/>
    </source>
</evidence>
<dbReference type="GO" id="GO:0008381">
    <property type="term" value="F:mechanosensitive monoatomic ion channel activity"/>
    <property type="evidence" value="ECO:0007669"/>
    <property type="project" value="UniProtKB-UniRule"/>
</dbReference>
<keyword evidence="8 11" id="KW-0406">Ion transport</keyword>
<organism evidence="12 13">
    <name type="scientific">Marinobacter panjinensis</name>
    <dbReference type="NCBI Taxonomy" id="2576384"/>
    <lineage>
        <taxon>Bacteria</taxon>
        <taxon>Pseudomonadati</taxon>
        <taxon>Pseudomonadota</taxon>
        <taxon>Gammaproteobacteria</taxon>
        <taxon>Pseudomonadales</taxon>
        <taxon>Marinobacteraceae</taxon>
        <taxon>Marinobacter</taxon>
    </lineage>
</organism>
<dbReference type="InterPro" id="IPR037673">
    <property type="entry name" value="MSC/AndL"/>
</dbReference>
<dbReference type="Gene3D" id="1.10.1200.120">
    <property type="entry name" value="Large-conductance mechanosensitive channel, MscL, domain 1"/>
    <property type="match status" value="1"/>
</dbReference>
<dbReference type="PRINTS" id="PR01264">
    <property type="entry name" value="MECHCHANNEL"/>
</dbReference>
<dbReference type="NCBIfam" id="NF001843">
    <property type="entry name" value="PRK00567.1-4"/>
    <property type="match status" value="1"/>
</dbReference>
<dbReference type="PANTHER" id="PTHR30266:SF2">
    <property type="entry name" value="LARGE-CONDUCTANCE MECHANOSENSITIVE CHANNEL"/>
    <property type="match status" value="1"/>
</dbReference>
<dbReference type="PROSITE" id="PS01327">
    <property type="entry name" value="MSCL"/>
    <property type="match status" value="1"/>
</dbReference>
<feature type="transmembrane region" description="Helical" evidence="11">
    <location>
        <begin position="20"/>
        <end position="38"/>
    </location>
</feature>
<reference evidence="12 13" key="1">
    <citation type="submission" date="2019-05" db="EMBL/GenBank/DDBJ databases">
        <title>Marinobacter panjinensis sp. nov., a moderately halophilic bacterium isolated from sea tidal flat environment.</title>
        <authorList>
            <person name="Yang W."/>
            <person name="An M."/>
            <person name="He W."/>
            <person name="Luo X."/>
            <person name="Zhu L."/>
            <person name="Chen G."/>
            <person name="Zhang Y."/>
            <person name="Wang Y."/>
        </authorList>
    </citation>
    <scope>NUCLEOTIDE SEQUENCE [LARGE SCALE GENOMIC DNA]</scope>
    <source>
        <strain evidence="12 13">PJ-16</strain>
    </source>
</reference>
<dbReference type="InterPro" id="IPR036019">
    <property type="entry name" value="MscL_channel"/>
</dbReference>
<evidence type="ECO:0000256" key="9">
    <source>
        <dbReference type="ARBA" id="ARBA00023136"/>
    </source>
</evidence>
<keyword evidence="9 11" id="KW-0472">Membrane</keyword>
<keyword evidence="5 11" id="KW-1003">Cell membrane</keyword>
<dbReference type="SUPFAM" id="SSF81330">
    <property type="entry name" value="Gated mechanosensitive channel"/>
    <property type="match status" value="1"/>
</dbReference>
<protein>
    <recommendedName>
        <fullName evidence="11">Large-conductance mechanosensitive channel</fullName>
    </recommendedName>
</protein>
<dbReference type="FunFam" id="1.10.1200.120:FF:000001">
    <property type="entry name" value="Large-conductance mechanosensitive channel"/>
    <property type="match status" value="1"/>
</dbReference>
<dbReference type="InterPro" id="IPR019823">
    <property type="entry name" value="Mechanosensitive_channel_CS"/>
</dbReference>
<comment type="subcellular location">
    <subcellularLocation>
        <location evidence="11">Cell inner membrane</location>
        <topology evidence="11">Multi-pass membrane protein</topology>
    </subcellularLocation>
    <subcellularLocation>
        <location evidence="1">Cell membrane</location>
        <topology evidence="1">Multi-pass membrane protein</topology>
    </subcellularLocation>
</comment>
<evidence type="ECO:0000313" key="13">
    <source>
        <dbReference type="Proteomes" id="UP000308488"/>
    </source>
</evidence>
<keyword evidence="11" id="KW-0997">Cell inner membrane</keyword>
<keyword evidence="6 11" id="KW-0812">Transmembrane</keyword>
<proteinExistence type="inferred from homology"/>
<evidence type="ECO:0000256" key="1">
    <source>
        <dbReference type="ARBA" id="ARBA00004651"/>
    </source>
</evidence>
<name>A0A4U6R2L0_9GAMM</name>
<dbReference type="GO" id="GO:0005886">
    <property type="term" value="C:plasma membrane"/>
    <property type="evidence" value="ECO:0007669"/>
    <property type="project" value="UniProtKB-SubCell"/>
</dbReference>
<dbReference type="InterPro" id="IPR001185">
    <property type="entry name" value="MS_channel"/>
</dbReference>